<dbReference type="STRING" id="34002.SAMN04489859_106911"/>
<proteinExistence type="predicted"/>
<dbReference type="Proteomes" id="UP000199054">
    <property type="component" value="Unassembled WGS sequence"/>
</dbReference>
<evidence type="ECO:0000313" key="2">
    <source>
        <dbReference type="Proteomes" id="UP000199054"/>
    </source>
</evidence>
<dbReference type="SUPFAM" id="SSF53756">
    <property type="entry name" value="UDP-Glycosyltransferase/glycogen phosphorylase"/>
    <property type="match status" value="1"/>
</dbReference>
<dbReference type="EMBL" id="FODE01000069">
    <property type="protein sequence ID" value="SEO32658.1"/>
    <property type="molecule type" value="Genomic_DNA"/>
</dbReference>
<accession>A0A1H8NTH8</accession>
<evidence type="ECO:0000313" key="1">
    <source>
        <dbReference type="EMBL" id="SEO32658.1"/>
    </source>
</evidence>
<keyword evidence="2" id="KW-1185">Reference proteome</keyword>
<gene>
    <name evidence="1" type="ORF">SAMN04489859_106911</name>
</gene>
<dbReference type="OrthoDB" id="7819717at2"/>
<dbReference type="RefSeq" id="WP_090617696.1">
    <property type="nucleotide sequence ID" value="NZ_CP067124.1"/>
</dbReference>
<dbReference type="AlphaFoldDB" id="A0A1H8NTH8"/>
<dbReference type="Gene3D" id="3.40.50.2000">
    <property type="entry name" value="Glycogen Phosphorylase B"/>
    <property type="match status" value="2"/>
</dbReference>
<sequence length="252" mass="28042">MAEPALLFVDTCAPRAYDSLGTGLHGLGGTEATILRVAFGLAPDMAISIAQSRRTEAVTRQGVDFLPWPGHVTGRAIVVINSWKLAVKLRRRHPHRRVALWLHVFPGRHNRAMGAELAEAGVEGIAVSHSHHRWLCCFFAPAAPPVGVLYNPVADALTPDATPRDPDLLLFASAPHKGLDHVIARFALLRQEIPSLRLEIADPGYLHWHSRHYATDNLRWLGILDQDRLIGYYRRALLWLPPIVQGLFSWGR</sequence>
<reference evidence="1 2" key="1">
    <citation type="submission" date="2016-10" db="EMBL/GenBank/DDBJ databases">
        <authorList>
            <person name="de Groot N.N."/>
        </authorList>
    </citation>
    <scope>NUCLEOTIDE SEQUENCE [LARGE SCALE GENOMIC DNA]</scope>
    <source>
        <strain evidence="1 2">DSM 8512</strain>
    </source>
</reference>
<protein>
    <submittedName>
        <fullName evidence="1">Uncharacterized protein</fullName>
    </submittedName>
</protein>
<organism evidence="1 2">
    <name type="scientific">Paracoccus alcaliphilus</name>
    <dbReference type="NCBI Taxonomy" id="34002"/>
    <lineage>
        <taxon>Bacteria</taxon>
        <taxon>Pseudomonadati</taxon>
        <taxon>Pseudomonadota</taxon>
        <taxon>Alphaproteobacteria</taxon>
        <taxon>Rhodobacterales</taxon>
        <taxon>Paracoccaceae</taxon>
        <taxon>Paracoccus</taxon>
    </lineage>
</organism>
<name>A0A1H8NTH8_9RHOB</name>